<dbReference type="PANTHER" id="PTHR34630">
    <property type="entry name" value="OS11G0677101 PROTEIN"/>
    <property type="match status" value="1"/>
</dbReference>
<dbReference type="PaxDb" id="29760-VIT_13s0158g00310.t01"/>
<dbReference type="SUPFAM" id="SSF52058">
    <property type="entry name" value="L domain-like"/>
    <property type="match status" value="1"/>
</dbReference>
<dbReference type="ExpressionAtlas" id="F6HHY4">
    <property type="expression patterns" value="baseline and differential"/>
</dbReference>
<evidence type="ECO:0008006" key="3">
    <source>
        <dbReference type="Google" id="ProtNLM"/>
    </source>
</evidence>
<gene>
    <name evidence="1" type="ordered locus">VIT_13s0158g00310</name>
</gene>
<dbReference type="eggNOG" id="KOG4658">
    <property type="taxonomic scope" value="Eukaryota"/>
</dbReference>
<protein>
    <recommendedName>
        <fullName evidence="3">Disease resistance protein</fullName>
    </recommendedName>
</protein>
<dbReference type="HOGENOM" id="CLU_812362_0_0_1"/>
<reference evidence="2" key="1">
    <citation type="journal article" date="2007" name="Nature">
        <title>The grapevine genome sequence suggests ancestral hexaploidization in major angiosperm phyla.</title>
        <authorList>
            <consortium name="The French-Italian Public Consortium for Grapevine Genome Characterization."/>
            <person name="Jaillon O."/>
            <person name="Aury J.-M."/>
            <person name="Noel B."/>
            <person name="Policriti A."/>
            <person name="Clepet C."/>
            <person name="Casagrande A."/>
            <person name="Choisne N."/>
            <person name="Aubourg S."/>
            <person name="Vitulo N."/>
            <person name="Jubin C."/>
            <person name="Vezzi A."/>
            <person name="Legeai F."/>
            <person name="Hugueney P."/>
            <person name="Dasilva C."/>
            <person name="Horner D."/>
            <person name="Mica E."/>
            <person name="Jublot D."/>
            <person name="Poulain J."/>
            <person name="Bruyere C."/>
            <person name="Billault A."/>
            <person name="Segurens B."/>
            <person name="Gouyvenoux M."/>
            <person name="Ugarte E."/>
            <person name="Cattonaro F."/>
            <person name="Anthouard V."/>
            <person name="Vico V."/>
            <person name="Del Fabbro C."/>
            <person name="Alaux M."/>
            <person name="Di Gaspero G."/>
            <person name="Dumas V."/>
            <person name="Felice N."/>
            <person name="Paillard S."/>
            <person name="Juman I."/>
            <person name="Moroldo M."/>
            <person name="Scalabrin S."/>
            <person name="Canaguier A."/>
            <person name="Le Clainche I."/>
            <person name="Malacrida G."/>
            <person name="Durand E."/>
            <person name="Pesole G."/>
            <person name="Laucou V."/>
            <person name="Chatelet P."/>
            <person name="Merdinoglu D."/>
            <person name="Delledonne M."/>
            <person name="Pezzotti M."/>
            <person name="Lecharny A."/>
            <person name="Scarpelli C."/>
            <person name="Artiguenave F."/>
            <person name="Pe M.E."/>
            <person name="Valle G."/>
            <person name="Morgante M."/>
            <person name="Caboche M."/>
            <person name="Adam-Blondon A.-F."/>
            <person name="Weissenbach J."/>
            <person name="Quetier F."/>
            <person name="Wincker P."/>
        </authorList>
    </citation>
    <scope>NUCLEOTIDE SEQUENCE [LARGE SCALE GENOMIC DNA]</scope>
    <source>
        <strain evidence="2">cv. Pinot noir / PN40024</strain>
    </source>
</reference>
<sequence length="342" mass="38010">MDEALQKVGAGLYGNNGCSSSSIKPFGSLVVLRFEEMLEWEEWVCCGVEFPCLKKLYIKKCPKLKGDIPKHFSYLTKLEISECGQLVTCHPLSTTSPLLNTWRSRNVKIFQLFEMGLPPMLETLEIQGCPILESLPEGMMQNNTTLQSLSIMHCNSLRSLPSINSLKTLLIEWCEKLELSLAEDMTHNHYASLTTLYIGISCDSLTSFPLAFFTKLETLDIWGCTNLESLYIPDGFHHVDLTSLQSLYIYYCANLVSFPQGGLPTPNLRSLLISSSKKLRSLPQGMHTLLTSLQHLHISNCPEIDSFPEGGLPSNLSSLHIWNCNKTCGLPDGVGLANASLS</sequence>
<accession>F6HHY4</accession>
<dbReference type="InParanoid" id="F6HHY4"/>
<organism evidence="1 2">
    <name type="scientific">Vitis vinifera</name>
    <name type="common">Grape</name>
    <dbReference type="NCBI Taxonomy" id="29760"/>
    <lineage>
        <taxon>Eukaryota</taxon>
        <taxon>Viridiplantae</taxon>
        <taxon>Streptophyta</taxon>
        <taxon>Embryophyta</taxon>
        <taxon>Tracheophyta</taxon>
        <taxon>Spermatophyta</taxon>
        <taxon>Magnoliopsida</taxon>
        <taxon>eudicotyledons</taxon>
        <taxon>Gunneridae</taxon>
        <taxon>Pentapetalae</taxon>
        <taxon>rosids</taxon>
        <taxon>Vitales</taxon>
        <taxon>Vitaceae</taxon>
        <taxon>Viteae</taxon>
        <taxon>Vitis</taxon>
    </lineage>
</organism>
<dbReference type="Gene3D" id="3.80.10.10">
    <property type="entry name" value="Ribonuclease Inhibitor"/>
    <property type="match status" value="3"/>
</dbReference>
<keyword evidence="2" id="KW-1185">Reference proteome</keyword>
<dbReference type="Proteomes" id="UP000009183">
    <property type="component" value="Chromosome 13"/>
</dbReference>
<dbReference type="AlphaFoldDB" id="F6HHY4"/>
<dbReference type="InterPro" id="IPR032675">
    <property type="entry name" value="LRR_dom_sf"/>
</dbReference>
<proteinExistence type="predicted"/>
<dbReference type="PANTHER" id="PTHR34630:SF103">
    <property type="entry name" value="AND NB-ARC DOMAIN DISEASE RESISTANCE PROTEIN, PUTATIVE-RELATED"/>
    <property type="match status" value="1"/>
</dbReference>
<name>F6HHY4_VITVI</name>
<evidence type="ECO:0000313" key="2">
    <source>
        <dbReference type="Proteomes" id="UP000009183"/>
    </source>
</evidence>
<evidence type="ECO:0000313" key="1">
    <source>
        <dbReference type="EMBL" id="CCB51830.1"/>
    </source>
</evidence>
<dbReference type="EMBL" id="FN595762">
    <property type="protein sequence ID" value="CCB51830.1"/>
    <property type="molecule type" value="Genomic_DNA"/>
</dbReference>